<comment type="subcellular location">
    <subcellularLocation>
        <location evidence="1">Cell inner membrane</location>
        <topology evidence="1">Multi-pass membrane protein</topology>
    </subcellularLocation>
</comment>
<protein>
    <recommendedName>
        <fullName evidence="1">Inner membrane protein</fullName>
    </recommendedName>
</protein>
<dbReference type="PIRSF" id="PIRSF016789">
    <property type="entry name" value="DUF454"/>
    <property type="match status" value="1"/>
</dbReference>
<proteinExistence type="predicted"/>
<dbReference type="PANTHER" id="PTHR35813:SF1">
    <property type="entry name" value="INNER MEMBRANE PROTEIN YBAN"/>
    <property type="match status" value="1"/>
</dbReference>
<dbReference type="GO" id="GO:0005886">
    <property type="term" value="C:plasma membrane"/>
    <property type="evidence" value="ECO:0007669"/>
    <property type="project" value="UniProtKB-SubCell"/>
</dbReference>
<gene>
    <name evidence="3" type="primary">ybaN</name>
    <name evidence="3" type="ORF">NCTC10717_01134</name>
</gene>
<dbReference type="RefSeq" id="WP_115218387.1">
    <property type="nucleotide sequence ID" value="NZ_UHIA01000004.1"/>
</dbReference>
<evidence type="ECO:0000256" key="2">
    <source>
        <dbReference type="SAM" id="Phobius"/>
    </source>
</evidence>
<dbReference type="OrthoDB" id="9816293at2"/>
<feature type="transmembrane region" description="Helical" evidence="2">
    <location>
        <begin position="102"/>
        <end position="119"/>
    </location>
</feature>
<dbReference type="EMBL" id="UHIA01000004">
    <property type="protein sequence ID" value="SUO96721.1"/>
    <property type="molecule type" value="Genomic_DNA"/>
</dbReference>
<evidence type="ECO:0000313" key="4">
    <source>
        <dbReference type="Proteomes" id="UP000254575"/>
    </source>
</evidence>
<keyword evidence="1" id="KW-0997">Cell inner membrane</keyword>
<reference evidence="3 4" key="1">
    <citation type="submission" date="2018-06" db="EMBL/GenBank/DDBJ databases">
        <authorList>
            <consortium name="Pathogen Informatics"/>
            <person name="Doyle S."/>
        </authorList>
    </citation>
    <scope>NUCLEOTIDE SEQUENCE [LARGE SCALE GENOMIC DNA]</scope>
    <source>
        <strain evidence="3 4">NCTC10717</strain>
    </source>
</reference>
<dbReference type="AlphaFoldDB" id="A0A380MYF7"/>
<keyword evidence="2" id="KW-1133">Transmembrane helix</keyword>
<keyword evidence="2" id="KW-0812">Transmembrane</keyword>
<evidence type="ECO:0000313" key="3">
    <source>
        <dbReference type="EMBL" id="SUO96721.1"/>
    </source>
</evidence>
<accession>A0A380MYF7</accession>
<name>A0A380MYF7_9GAMM</name>
<sequence length="125" mass="14320">MKTYSQKLLLKICGILALIAGIIGFALPVMPTTPFVILASWCFARSSPRFHQYLLNHKHFGEALQRWENHRQISRKAKWLSSSMMCLSIVSCSILLGVKFWWISAGVALICAAVIYYLWQLPEYQ</sequence>
<dbReference type="InterPro" id="IPR007401">
    <property type="entry name" value="DUF454"/>
</dbReference>
<dbReference type="PANTHER" id="PTHR35813">
    <property type="entry name" value="INNER MEMBRANE PROTEIN YBAN"/>
    <property type="match status" value="1"/>
</dbReference>
<keyword evidence="1 2" id="KW-0472">Membrane</keyword>
<keyword evidence="1" id="KW-1003">Cell membrane</keyword>
<keyword evidence="4" id="KW-1185">Reference proteome</keyword>
<dbReference type="Proteomes" id="UP000254575">
    <property type="component" value="Unassembled WGS sequence"/>
</dbReference>
<evidence type="ECO:0000256" key="1">
    <source>
        <dbReference type="PIRNR" id="PIRNR016789"/>
    </source>
</evidence>
<feature type="transmembrane region" description="Helical" evidence="2">
    <location>
        <begin position="12"/>
        <end position="29"/>
    </location>
</feature>
<dbReference type="Pfam" id="PF04304">
    <property type="entry name" value="DUF454"/>
    <property type="match status" value="1"/>
</dbReference>
<organism evidence="3 4">
    <name type="scientific">Suttonella indologenes</name>
    <dbReference type="NCBI Taxonomy" id="13276"/>
    <lineage>
        <taxon>Bacteria</taxon>
        <taxon>Pseudomonadati</taxon>
        <taxon>Pseudomonadota</taxon>
        <taxon>Gammaproteobacteria</taxon>
        <taxon>Cardiobacteriales</taxon>
        <taxon>Cardiobacteriaceae</taxon>
        <taxon>Suttonella</taxon>
    </lineage>
</organism>